<dbReference type="SFLD" id="SFLDS00003">
    <property type="entry name" value="Haloacid_Dehalogenase"/>
    <property type="match status" value="1"/>
</dbReference>
<dbReference type="AlphaFoldDB" id="A0A1M5KAK7"/>
<keyword evidence="2" id="KW-1185">Reference proteome</keyword>
<dbReference type="InterPro" id="IPR023198">
    <property type="entry name" value="PGP-like_dom2"/>
</dbReference>
<dbReference type="InterPro" id="IPR023214">
    <property type="entry name" value="HAD_sf"/>
</dbReference>
<dbReference type="EMBL" id="FQWB01000004">
    <property type="protein sequence ID" value="SHG49768.1"/>
    <property type="molecule type" value="Genomic_DNA"/>
</dbReference>
<dbReference type="NCBIfam" id="TIGR02254">
    <property type="entry name" value="YjjG_YfnB"/>
    <property type="match status" value="1"/>
</dbReference>
<keyword evidence="1" id="KW-0378">Hydrolase</keyword>
<gene>
    <name evidence="1" type="ORF">SAMN05443549_104239</name>
</gene>
<dbReference type="GO" id="GO:0008253">
    <property type="term" value="F:5'-nucleotidase activity"/>
    <property type="evidence" value="ECO:0007669"/>
    <property type="project" value="InterPro"/>
</dbReference>
<reference evidence="2" key="1">
    <citation type="submission" date="2016-11" db="EMBL/GenBank/DDBJ databases">
        <authorList>
            <person name="Varghese N."/>
            <person name="Submissions S."/>
        </authorList>
    </citation>
    <scope>NUCLEOTIDE SEQUENCE [LARGE SCALE GENOMIC DNA]</scope>
    <source>
        <strain evidence="2">DSM 19978</strain>
    </source>
</reference>
<dbReference type="InterPro" id="IPR041492">
    <property type="entry name" value="HAD_2"/>
</dbReference>
<dbReference type="InterPro" id="IPR052550">
    <property type="entry name" value="Pyrimidine_5'-ntase_YjjG"/>
</dbReference>
<dbReference type="PANTHER" id="PTHR47478">
    <property type="match status" value="1"/>
</dbReference>
<dbReference type="Gene3D" id="1.10.150.240">
    <property type="entry name" value="Putative phosphatase, domain 2"/>
    <property type="match status" value="1"/>
</dbReference>
<protein>
    <submittedName>
        <fullName evidence="1">Putative hydrolase of the HAD superfamily</fullName>
    </submittedName>
</protein>
<dbReference type="Proteomes" id="UP000184516">
    <property type="component" value="Unassembled WGS sequence"/>
</dbReference>
<dbReference type="STRING" id="468056.SAMN05443549_104239"/>
<dbReference type="Gene3D" id="3.40.50.1000">
    <property type="entry name" value="HAD superfamily/HAD-like"/>
    <property type="match status" value="1"/>
</dbReference>
<proteinExistence type="predicted"/>
<dbReference type="InterPro" id="IPR011951">
    <property type="entry name" value="HAD-SF_hydro_IA_YjjG/PynA"/>
</dbReference>
<dbReference type="InterPro" id="IPR036412">
    <property type="entry name" value="HAD-like_sf"/>
</dbReference>
<dbReference type="SFLD" id="SFLDG01129">
    <property type="entry name" value="C1.5:_HAD__Beta-PGM__Phosphata"/>
    <property type="match status" value="1"/>
</dbReference>
<dbReference type="RefSeq" id="WP_073370587.1">
    <property type="nucleotide sequence ID" value="NZ_FQWB01000004.1"/>
</dbReference>
<sequence>MKTTNTHITDVFFDLDHTLWDFEKNSALAFETVFKIQNLDIEMSEFLPIYIPMNREYWERYRKDEINQKELRFGRLKDTFDLLKFDIDDDSIVFLSQQYIHYLPKFNHLYEGTIEILDYLKTKYNLHIITNGFAEVQENKLNNSYITPYFKTVTNSEMVGVKKPNSLIFDFALNLAKAKKENSIMIGDCIEADVQGALDAGLDAIFFNENNIFVTENIKQVNHLLELKKYL</sequence>
<evidence type="ECO:0000313" key="1">
    <source>
        <dbReference type="EMBL" id="SHG49768.1"/>
    </source>
</evidence>
<dbReference type="OrthoDB" id="9802350at2"/>
<dbReference type="PANTHER" id="PTHR47478:SF1">
    <property type="entry name" value="PYRIMIDINE 5'-NUCLEOTIDASE YJJG"/>
    <property type="match status" value="1"/>
</dbReference>
<dbReference type="NCBIfam" id="TIGR01549">
    <property type="entry name" value="HAD-SF-IA-v1"/>
    <property type="match status" value="1"/>
</dbReference>
<accession>A0A1M5KAK7</accession>
<evidence type="ECO:0000313" key="2">
    <source>
        <dbReference type="Proteomes" id="UP000184516"/>
    </source>
</evidence>
<dbReference type="Pfam" id="PF13419">
    <property type="entry name" value="HAD_2"/>
    <property type="match status" value="1"/>
</dbReference>
<dbReference type="SUPFAM" id="SSF56784">
    <property type="entry name" value="HAD-like"/>
    <property type="match status" value="1"/>
</dbReference>
<dbReference type="InterPro" id="IPR006439">
    <property type="entry name" value="HAD-SF_hydro_IA"/>
</dbReference>
<organism evidence="1 2">
    <name type="scientific">Flavobacterium fluvii</name>
    <dbReference type="NCBI Taxonomy" id="468056"/>
    <lineage>
        <taxon>Bacteria</taxon>
        <taxon>Pseudomonadati</taxon>
        <taxon>Bacteroidota</taxon>
        <taxon>Flavobacteriia</taxon>
        <taxon>Flavobacteriales</taxon>
        <taxon>Flavobacteriaceae</taxon>
        <taxon>Flavobacterium</taxon>
    </lineage>
</organism>
<name>A0A1M5KAK7_9FLAO</name>